<keyword evidence="1" id="KW-0285">Flavoprotein</keyword>
<dbReference type="GO" id="GO:0010181">
    <property type="term" value="F:FMN binding"/>
    <property type="evidence" value="ECO:0007669"/>
    <property type="project" value="InterPro"/>
</dbReference>
<dbReference type="RefSeq" id="WP_146324285.1">
    <property type="nucleotide sequence ID" value="NZ_BAABLR010000072.1"/>
</dbReference>
<dbReference type="AlphaFoldDB" id="A0A5C5UHD1"/>
<dbReference type="CDD" id="cd04733">
    <property type="entry name" value="OYE_like_2_FMN"/>
    <property type="match status" value="1"/>
</dbReference>
<proteinExistence type="predicted"/>
<evidence type="ECO:0000313" key="4">
    <source>
        <dbReference type="EMBL" id="TWT25574.1"/>
    </source>
</evidence>
<keyword evidence="5" id="KW-1185">Reference proteome</keyword>
<dbReference type="SUPFAM" id="SSF52317">
    <property type="entry name" value="Class I glutamine amidotransferase-like"/>
    <property type="match status" value="1"/>
</dbReference>
<comment type="caution">
    <text evidence="4">The sequence shown here is derived from an EMBL/GenBank/DDBJ whole genome shotgun (WGS) entry which is preliminary data.</text>
</comment>
<gene>
    <name evidence="4" type="ORF">FRX94_06290</name>
</gene>
<sequence>MTNVLFILSSADPQTLAEPHPLFSDAGWDITIATPNATPPTLDLGFAGKPKRTRDQNRAYLATISEALAHPAALEDCNEEEFNLVFYPGGPGRAEDLAFDKVFGALLTRRIEAGRPTALLAAKHGVVPLRPQVLVDRNVYTGRNPASAGALAHRLITDLSRKTPPVKIFEPLPLQHGAPLPSRIAKAAMEEDLGGQEHLPNERVFRLYQTWSQGGVGLIITGNVMVDPRALTNPAAMILDRHAPLEPFRQWAAAARSGGAQVWMQISHPGRQIARGMPGIKIAPSAVPMNMGAHSKRFEIPREMTRAEIEDVIERFVTTATRAAEAGFDGVQIHAAHGYLVSQFLSPLTNLRTDEWGGDLQGRSKVLREVVARIRAAVPADFAVGVKLNSADFQRGGFDVADAAAVVQMLGTLGVDLVEVSGGSYESPAMQGQTRDQRTLDREAYFLRFAKEINEVAPMPLMVTGGITRRHTAERVLEAGIDVVGIGTALSVMPDLPNRWRIAEAMAPQMPEPRFKDKAINSLAKLVQVKYNLHRIADGKRPQPRISAVRALLIDQVHEQRNLRQYRRWLETRMH</sequence>
<organism evidence="4 5">
    <name type="scientific">Corynebacterium canis</name>
    <dbReference type="NCBI Taxonomy" id="679663"/>
    <lineage>
        <taxon>Bacteria</taxon>
        <taxon>Bacillati</taxon>
        <taxon>Actinomycetota</taxon>
        <taxon>Actinomycetes</taxon>
        <taxon>Mycobacteriales</taxon>
        <taxon>Corynebacteriaceae</taxon>
        <taxon>Corynebacterium</taxon>
    </lineage>
</organism>
<dbReference type="InterPro" id="IPR029062">
    <property type="entry name" value="Class_I_gatase-like"/>
</dbReference>
<evidence type="ECO:0000313" key="5">
    <source>
        <dbReference type="Proteomes" id="UP000320791"/>
    </source>
</evidence>
<dbReference type="OrthoDB" id="3169239at2"/>
<feature type="domain" description="NADH:flavin oxidoreductase/NADH oxidase N-terminal" evidence="3">
    <location>
        <begin position="167"/>
        <end position="499"/>
    </location>
</feature>
<dbReference type="Pfam" id="PF00724">
    <property type="entry name" value="Oxidored_FMN"/>
    <property type="match status" value="1"/>
</dbReference>
<evidence type="ECO:0000259" key="3">
    <source>
        <dbReference type="Pfam" id="PF00724"/>
    </source>
</evidence>
<name>A0A5C5UHD1_9CORY</name>
<dbReference type="Gene3D" id="3.20.20.70">
    <property type="entry name" value="Aldolase class I"/>
    <property type="match status" value="1"/>
</dbReference>
<reference evidence="4 5" key="1">
    <citation type="submission" date="2019-08" db="EMBL/GenBank/DDBJ databases">
        <authorList>
            <person name="Lei W."/>
        </authorList>
    </citation>
    <scope>NUCLEOTIDE SEQUENCE [LARGE SCALE GENOMIC DNA]</scope>
    <source>
        <strain evidence="4 5">CCUG 58627</strain>
    </source>
</reference>
<dbReference type="Gene3D" id="3.40.50.880">
    <property type="match status" value="1"/>
</dbReference>
<keyword evidence="2" id="KW-0560">Oxidoreductase</keyword>
<dbReference type="InterPro" id="IPR051799">
    <property type="entry name" value="NADH_flavin_oxidoreductase"/>
</dbReference>
<accession>A0A5C5UHD1</accession>
<dbReference type="InterPro" id="IPR013785">
    <property type="entry name" value="Aldolase_TIM"/>
</dbReference>
<evidence type="ECO:0000256" key="1">
    <source>
        <dbReference type="ARBA" id="ARBA00022630"/>
    </source>
</evidence>
<dbReference type="GO" id="GO:0016491">
    <property type="term" value="F:oxidoreductase activity"/>
    <property type="evidence" value="ECO:0007669"/>
    <property type="project" value="UniProtKB-KW"/>
</dbReference>
<protein>
    <submittedName>
        <fullName evidence="4">2,4-dienoyl-CoA reductase</fullName>
    </submittedName>
</protein>
<evidence type="ECO:0000256" key="2">
    <source>
        <dbReference type="ARBA" id="ARBA00023002"/>
    </source>
</evidence>
<dbReference type="EMBL" id="VOHM01000011">
    <property type="protein sequence ID" value="TWT25574.1"/>
    <property type="molecule type" value="Genomic_DNA"/>
</dbReference>
<dbReference type="PANTHER" id="PTHR43656">
    <property type="entry name" value="BINDING OXIDOREDUCTASE, PUTATIVE (AFU_ORTHOLOGUE AFUA_2G08260)-RELATED"/>
    <property type="match status" value="1"/>
</dbReference>
<dbReference type="SUPFAM" id="SSF51395">
    <property type="entry name" value="FMN-linked oxidoreductases"/>
    <property type="match status" value="1"/>
</dbReference>
<dbReference type="Proteomes" id="UP000320791">
    <property type="component" value="Unassembled WGS sequence"/>
</dbReference>
<dbReference type="InterPro" id="IPR001155">
    <property type="entry name" value="OxRdtase_FMN_N"/>
</dbReference>
<dbReference type="PANTHER" id="PTHR43656:SF2">
    <property type="entry name" value="BINDING OXIDOREDUCTASE, PUTATIVE (AFU_ORTHOLOGUE AFUA_2G08260)-RELATED"/>
    <property type="match status" value="1"/>
</dbReference>